<name>A0A345UNN4_9BACT</name>
<dbReference type="AlphaFoldDB" id="A0A345UNN4"/>
<dbReference type="InterPro" id="IPR043906">
    <property type="entry name" value="Gfo/Idh/MocA_OxRdtase_bact_C"/>
</dbReference>
<organism evidence="3 4">
    <name type="scientific">Cyclonatronum proteinivorum</name>
    <dbReference type="NCBI Taxonomy" id="1457365"/>
    <lineage>
        <taxon>Bacteria</taxon>
        <taxon>Pseudomonadati</taxon>
        <taxon>Balneolota</taxon>
        <taxon>Balneolia</taxon>
        <taxon>Balneolales</taxon>
        <taxon>Cyclonatronaceae</taxon>
        <taxon>Cyclonatronum</taxon>
    </lineage>
</organism>
<dbReference type="EMBL" id="CP027806">
    <property type="protein sequence ID" value="AXJ02086.1"/>
    <property type="molecule type" value="Genomic_DNA"/>
</dbReference>
<dbReference type="Gene3D" id="3.30.360.10">
    <property type="entry name" value="Dihydrodipicolinate Reductase, domain 2"/>
    <property type="match status" value="1"/>
</dbReference>
<protein>
    <submittedName>
        <fullName evidence="3">Oxidoreductase family, NAD-binding Rossmann fold</fullName>
    </submittedName>
</protein>
<dbReference type="InterPro" id="IPR050463">
    <property type="entry name" value="Gfo/Idh/MocA_oxidrdct_glycsds"/>
</dbReference>
<evidence type="ECO:0000259" key="1">
    <source>
        <dbReference type="Pfam" id="PF01408"/>
    </source>
</evidence>
<dbReference type="KEGG" id="cprv:CYPRO_2848"/>
<sequence length="505" mass="56573">MKYDSTDKQGSGLPAKSGISRKDFLKRSLIAAAGFTIVPSRVVSGLGHRAPSDRLNIAGVGVGGRGFGVLRGMEESENIVALCDVDWRYAAGCFEHYPNARRYWDWRKMLDEMGDSIDAVVVATSDHTHAAIAAHAMTLGKHVFVEKPLTHTVYESRLLTRLAEKYRVATQMGNQGASGEGTNQIMEWIQSGLIGEVRHVEAFTDRPIWPQGLNTPKEEMAVPDTMNWDLFVGPARMRPYHEIYTPWNFRGWWDFGTGALGDMACHILDGLYRALEPGYPTRVQGSSSMLLLDSAPVSQRVQLIFPERETQKMGRQPELKVDWYDGGLQPLKPEGWPAGRSMNHLGGGLLFHGSEDTLIAGCYGRDPWLLSGRVPEGVSQTERRVETNHYMDFVRACKESPDSRVPCKSDFAFAGPFNEMVVMGVLAVRLQALNKELHWDGPNMRFTNISENEELRIIIEDGFEITDGHPSFRRTMTDPLNARDFAENLIRTPYREGWDLPSMPA</sequence>
<gene>
    <name evidence="3" type="ORF">CYPRO_2848</name>
</gene>
<dbReference type="Pfam" id="PF19051">
    <property type="entry name" value="GFO_IDH_MocA_C2"/>
    <property type="match status" value="1"/>
</dbReference>
<feature type="domain" description="Gfo/Idh/MocA-like oxidoreductase bacterial type C-terminal" evidence="2">
    <location>
        <begin position="201"/>
        <end position="271"/>
    </location>
</feature>
<dbReference type="SUPFAM" id="SSF51735">
    <property type="entry name" value="NAD(P)-binding Rossmann-fold domains"/>
    <property type="match status" value="1"/>
</dbReference>
<dbReference type="PANTHER" id="PTHR43818:SF10">
    <property type="entry name" value="NADH-DEPENDENT DEHYDROGENASE-RELATED"/>
    <property type="match status" value="1"/>
</dbReference>
<reference evidence="3 4" key="1">
    <citation type="submission" date="2018-03" db="EMBL/GenBank/DDBJ databases">
        <title>Phenotypic and genomic properties of Cyclonatronum proteinivorum gen. nov., sp. nov., a haloalkaliphilic bacteroidete from soda lakes possessing Na+-translocating rhodopsin.</title>
        <authorList>
            <person name="Toshchakov S.V."/>
            <person name="Korzhenkov A."/>
            <person name="Samarov N.I."/>
            <person name="Kublanov I.V."/>
            <person name="Muntyan M.S."/>
            <person name="Sorokin D.Y."/>
        </authorList>
    </citation>
    <scope>NUCLEOTIDE SEQUENCE [LARGE SCALE GENOMIC DNA]</scope>
    <source>
        <strain evidence="3 4">Omega</strain>
    </source>
</reference>
<dbReference type="Gene3D" id="3.40.50.720">
    <property type="entry name" value="NAD(P)-binding Rossmann-like Domain"/>
    <property type="match status" value="1"/>
</dbReference>
<dbReference type="GO" id="GO:0000166">
    <property type="term" value="F:nucleotide binding"/>
    <property type="evidence" value="ECO:0007669"/>
    <property type="project" value="InterPro"/>
</dbReference>
<dbReference type="OrthoDB" id="9763611at2"/>
<dbReference type="RefSeq" id="WP_114985218.1">
    <property type="nucleotide sequence ID" value="NZ_CP027806.1"/>
</dbReference>
<evidence type="ECO:0000259" key="2">
    <source>
        <dbReference type="Pfam" id="PF19051"/>
    </source>
</evidence>
<keyword evidence="4" id="KW-1185">Reference proteome</keyword>
<dbReference type="PANTHER" id="PTHR43818">
    <property type="entry name" value="BCDNA.GH03377"/>
    <property type="match status" value="1"/>
</dbReference>
<evidence type="ECO:0000313" key="3">
    <source>
        <dbReference type="EMBL" id="AXJ02086.1"/>
    </source>
</evidence>
<dbReference type="Proteomes" id="UP000254808">
    <property type="component" value="Chromosome"/>
</dbReference>
<proteinExistence type="predicted"/>
<feature type="domain" description="Gfo/Idh/MocA-like oxidoreductase N-terminal" evidence="1">
    <location>
        <begin position="57"/>
        <end position="172"/>
    </location>
</feature>
<dbReference type="SUPFAM" id="SSF55347">
    <property type="entry name" value="Glyceraldehyde-3-phosphate dehydrogenase-like, C-terminal domain"/>
    <property type="match status" value="1"/>
</dbReference>
<accession>A0A345UNN4</accession>
<evidence type="ECO:0000313" key="4">
    <source>
        <dbReference type="Proteomes" id="UP000254808"/>
    </source>
</evidence>
<dbReference type="InterPro" id="IPR036291">
    <property type="entry name" value="NAD(P)-bd_dom_sf"/>
</dbReference>
<dbReference type="Pfam" id="PF01408">
    <property type="entry name" value="GFO_IDH_MocA"/>
    <property type="match status" value="1"/>
</dbReference>
<dbReference type="InterPro" id="IPR000683">
    <property type="entry name" value="Gfo/Idh/MocA-like_OxRdtase_N"/>
</dbReference>